<organism evidence="2">
    <name type="scientific">Culex tarsalis</name>
    <name type="common">Encephalitis mosquito</name>
    <dbReference type="NCBI Taxonomy" id="7177"/>
    <lineage>
        <taxon>Eukaryota</taxon>
        <taxon>Metazoa</taxon>
        <taxon>Ecdysozoa</taxon>
        <taxon>Arthropoda</taxon>
        <taxon>Hexapoda</taxon>
        <taxon>Insecta</taxon>
        <taxon>Pterygota</taxon>
        <taxon>Neoptera</taxon>
        <taxon>Endopterygota</taxon>
        <taxon>Diptera</taxon>
        <taxon>Nematocera</taxon>
        <taxon>Culicoidea</taxon>
        <taxon>Culicidae</taxon>
        <taxon>Culicinae</taxon>
        <taxon>Culicini</taxon>
        <taxon>Culex</taxon>
        <taxon>Culex</taxon>
    </lineage>
</organism>
<feature type="transmembrane region" description="Helical" evidence="1">
    <location>
        <begin position="20"/>
        <end position="39"/>
    </location>
</feature>
<proteinExistence type="predicted"/>
<protein>
    <submittedName>
        <fullName evidence="2">Uncharacterized protein</fullName>
    </submittedName>
</protein>
<keyword evidence="1" id="KW-1133">Transmembrane helix</keyword>
<keyword evidence="1" id="KW-0472">Membrane</keyword>
<dbReference type="PANTHER" id="PTHR38001:SF1">
    <property type="entry name" value="PROTEIN CEBPZOS"/>
    <property type="match status" value="1"/>
</dbReference>
<sequence length="89" mass="10597">MLQKNARPGYKRVIKNTAKFFIIAEAIAFAATYAGWYRLNNSRETRHYVKEHFPSILESYYQVGEFLSGDKSIRNHDELIWQQEQEARR</sequence>
<dbReference type="AlphaFoldDB" id="A0A1Q3G406"/>
<evidence type="ECO:0000313" key="2">
    <source>
        <dbReference type="EMBL" id="JAV34499.1"/>
    </source>
</evidence>
<evidence type="ECO:0000256" key="1">
    <source>
        <dbReference type="SAM" id="Phobius"/>
    </source>
</evidence>
<dbReference type="PANTHER" id="PTHR38001">
    <property type="entry name" value="PROTEIN CEBPZOS"/>
    <property type="match status" value="1"/>
</dbReference>
<reference evidence="2" key="1">
    <citation type="submission" date="2017-01" db="EMBL/GenBank/DDBJ databases">
        <title>A deep insight into the sialotranscriptome of adult male and female Cluex tarsalis mosquitoes.</title>
        <authorList>
            <person name="Ribeiro J.M."/>
            <person name="Moreira F."/>
            <person name="Bernard K.A."/>
            <person name="Calvo E."/>
        </authorList>
    </citation>
    <scope>NUCLEOTIDE SEQUENCE</scope>
    <source>
        <strain evidence="2">Kern County</strain>
        <tissue evidence="2">Salivary glands</tissue>
    </source>
</reference>
<keyword evidence="1" id="KW-0812">Transmembrane</keyword>
<name>A0A1Q3G406_CULTA</name>
<dbReference type="InterPro" id="IPR037764">
    <property type="entry name" value="CEBPZOS"/>
</dbReference>
<dbReference type="EMBL" id="GFDL01000546">
    <property type="protein sequence ID" value="JAV34499.1"/>
    <property type="molecule type" value="Transcribed_RNA"/>
</dbReference>
<accession>A0A1Q3G406</accession>